<dbReference type="GO" id="GO:0006835">
    <property type="term" value="P:dicarboxylic acid transport"/>
    <property type="evidence" value="ECO:0007669"/>
    <property type="project" value="TreeGrafter"/>
</dbReference>
<comment type="subcellular location">
    <subcellularLocation>
        <location evidence="1">Cell membrane</location>
        <topology evidence="1">Multi-pass membrane protein</topology>
    </subcellularLocation>
</comment>
<keyword evidence="5" id="KW-0769">Symport</keyword>
<dbReference type="Proteomes" id="UP000589351">
    <property type="component" value="Unassembled WGS sequence"/>
</dbReference>
<evidence type="ECO:0000256" key="4">
    <source>
        <dbReference type="ARBA" id="ARBA00022692"/>
    </source>
</evidence>
<dbReference type="PANTHER" id="PTHR42865">
    <property type="entry name" value="PROTON/GLUTAMATE-ASPARTATE SYMPORTER"/>
    <property type="match status" value="1"/>
</dbReference>
<keyword evidence="6 8" id="KW-1133">Transmembrane helix</keyword>
<dbReference type="GO" id="GO:0005886">
    <property type="term" value="C:plasma membrane"/>
    <property type="evidence" value="ECO:0007669"/>
    <property type="project" value="UniProtKB-SubCell"/>
</dbReference>
<dbReference type="InterPro" id="IPR018107">
    <property type="entry name" value="Na-dicarboxylate_symporter_CS"/>
</dbReference>
<feature type="transmembrane region" description="Helical" evidence="8">
    <location>
        <begin position="187"/>
        <end position="220"/>
    </location>
</feature>
<reference evidence="9 10" key="1">
    <citation type="submission" date="2020-07" db="EMBL/GenBank/DDBJ databases">
        <authorList>
            <person name="Criscuolo A."/>
        </authorList>
    </citation>
    <scope>NUCLEOTIDE SEQUENCE [LARGE SCALE GENOMIC DNA]</scope>
    <source>
        <strain evidence="9">CIP111649</strain>
    </source>
</reference>
<dbReference type="Pfam" id="PF00375">
    <property type="entry name" value="SDF"/>
    <property type="match status" value="1"/>
</dbReference>
<dbReference type="PROSITE" id="PS00714">
    <property type="entry name" value="NA_DICARBOXYL_SYMP_2"/>
    <property type="match status" value="1"/>
</dbReference>
<dbReference type="RefSeq" id="WP_185124805.1">
    <property type="nucleotide sequence ID" value="NZ_CAJEWD010000003.1"/>
</dbReference>
<comment type="caution">
    <text evidence="9">The sequence shown here is derived from an EMBL/GenBank/DDBJ whole genome shotgun (WGS) entry which is preliminary data.</text>
</comment>
<dbReference type="EMBL" id="CAJEWD010000003">
    <property type="protein sequence ID" value="CAD2071431.1"/>
    <property type="molecule type" value="Genomic_DNA"/>
</dbReference>
<evidence type="ECO:0000256" key="7">
    <source>
        <dbReference type="ARBA" id="ARBA00023136"/>
    </source>
</evidence>
<organism evidence="9 10">
    <name type="scientific">Jeotgalicoccus meleagridis</name>
    <dbReference type="NCBI Taxonomy" id="2759181"/>
    <lineage>
        <taxon>Bacteria</taxon>
        <taxon>Bacillati</taxon>
        <taxon>Bacillota</taxon>
        <taxon>Bacilli</taxon>
        <taxon>Bacillales</taxon>
        <taxon>Staphylococcaceae</taxon>
        <taxon>Jeotgalicoccus</taxon>
    </lineage>
</organism>
<evidence type="ECO:0000256" key="3">
    <source>
        <dbReference type="ARBA" id="ARBA00022475"/>
    </source>
</evidence>
<gene>
    <name evidence="9" type="primary">gltP_1</name>
    <name evidence="9" type="ORF">JEODO184_00239</name>
</gene>
<feature type="transmembrane region" description="Helical" evidence="8">
    <location>
        <begin position="79"/>
        <end position="101"/>
    </location>
</feature>
<proteinExistence type="predicted"/>
<keyword evidence="4 8" id="KW-0812">Transmembrane</keyword>
<dbReference type="SUPFAM" id="SSF118215">
    <property type="entry name" value="Proton glutamate symport protein"/>
    <property type="match status" value="1"/>
</dbReference>
<protein>
    <submittedName>
        <fullName evidence="9">Proton glutamate symport protein</fullName>
    </submittedName>
</protein>
<dbReference type="AlphaFoldDB" id="A0A6V7R276"/>
<accession>A0A6V7R276</accession>
<feature type="transmembrane region" description="Helical" evidence="8">
    <location>
        <begin position="226"/>
        <end position="247"/>
    </location>
</feature>
<dbReference type="InterPro" id="IPR001991">
    <property type="entry name" value="Na-dicarboxylate_symporter"/>
</dbReference>
<evidence type="ECO:0000256" key="2">
    <source>
        <dbReference type="ARBA" id="ARBA00022448"/>
    </source>
</evidence>
<sequence length="423" mass="45466">MKKKRISLPAQILIALVLGIGLGAILHGNVTAIGYIQPLGDIFLNLIKMVIVPIIFCSLSLAIANVGDKATIGRYGWKTLLYFVIMTSFAIFLGSLFGNIFKPGEGLDPSLLPEGDISSYEQTATTAEETKYANSLIDTVVNIIPPNIIDAMAQGDLLPIIFVSVFFGLALASIGEKSQPVKNVLSGVLDAVFWMISKILLLAPLAVFAFITTTIITFGLSALIPLLKLCLVVIVAMFFFIFIVLGLVSKYCGVSIFALIKLLKNELLLAFSTASSESVLPIVMKKMEHFGVPRDIASFVIPTGYSFNLDGAAMYQSIAALFVAQLYGVDLSIGEQILLMFTLMITSKGMAGVPGASIVVLLTTLGSMGLNPQGLALIIGVDRILEMLRTCVNVLGNSVAAIFIAKWEKSYDKEKGEEYLSTL</sequence>
<dbReference type="GO" id="GO:0015293">
    <property type="term" value="F:symporter activity"/>
    <property type="evidence" value="ECO:0007669"/>
    <property type="project" value="UniProtKB-KW"/>
</dbReference>
<dbReference type="FunFam" id="1.10.3860.10:FF:000001">
    <property type="entry name" value="C4-dicarboxylate transport protein"/>
    <property type="match status" value="1"/>
</dbReference>
<dbReference type="PANTHER" id="PTHR42865:SF7">
    <property type="entry name" value="PROTON_GLUTAMATE-ASPARTATE SYMPORTER"/>
    <property type="match status" value="1"/>
</dbReference>
<name>A0A6V7R276_9STAP</name>
<evidence type="ECO:0000256" key="8">
    <source>
        <dbReference type="SAM" id="Phobius"/>
    </source>
</evidence>
<dbReference type="PROSITE" id="PS00713">
    <property type="entry name" value="NA_DICARBOXYL_SYMP_1"/>
    <property type="match status" value="1"/>
</dbReference>
<evidence type="ECO:0000256" key="6">
    <source>
        <dbReference type="ARBA" id="ARBA00022989"/>
    </source>
</evidence>
<dbReference type="InterPro" id="IPR036458">
    <property type="entry name" value="Na:dicarbo_symporter_sf"/>
</dbReference>
<keyword evidence="7 8" id="KW-0472">Membrane</keyword>
<keyword evidence="2" id="KW-0813">Transport</keyword>
<feature type="transmembrane region" description="Helical" evidence="8">
    <location>
        <begin position="12"/>
        <end position="36"/>
    </location>
</feature>
<dbReference type="Gene3D" id="1.10.3860.10">
    <property type="entry name" value="Sodium:dicarboxylate symporter"/>
    <property type="match status" value="1"/>
</dbReference>
<keyword evidence="3" id="KW-1003">Cell membrane</keyword>
<feature type="transmembrane region" description="Helical" evidence="8">
    <location>
        <begin position="157"/>
        <end position="175"/>
    </location>
</feature>
<evidence type="ECO:0000313" key="9">
    <source>
        <dbReference type="EMBL" id="CAD2071431.1"/>
    </source>
</evidence>
<evidence type="ECO:0000256" key="5">
    <source>
        <dbReference type="ARBA" id="ARBA00022847"/>
    </source>
</evidence>
<evidence type="ECO:0000313" key="10">
    <source>
        <dbReference type="Proteomes" id="UP000589351"/>
    </source>
</evidence>
<keyword evidence="10" id="KW-1185">Reference proteome</keyword>
<dbReference type="PRINTS" id="PR00173">
    <property type="entry name" value="EDTRNSPORT"/>
</dbReference>
<feature type="transmembrane region" description="Helical" evidence="8">
    <location>
        <begin position="42"/>
        <end position="67"/>
    </location>
</feature>
<evidence type="ECO:0000256" key="1">
    <source>
        <dbReference type="ARBA" id="ARBA00004651"/>
    </source>
</evidence>